<comment type="function">
    <text evidence="3 14 16">Endonuclease that specifically degrades the RNA of RNA-DNA hybrids.</text>
</comment>
<dbReference type="InterPro" id="IPR036397">
    <property type="entry name" value="RNaseH_sf"/>
</dbReference>
<keyword evidence="9 14" id="KW-0540">Nuclease</keyword>
<feature type="binding site" evidence="14 15">
    <location>
        <position position="79"/>
    </location>
    <ligand>
        <name>a divalent metal cation</name>
        <dbReference type="ChEBI" id="CHEBI:60240"/>
    </ligand>
</feature>
<evidence type="ECO:0000313" key="17">
    <source>
        <dbReference type="EMBL" id="RAN61354.1"/>
    </source>
</evidence>
<dbReference type="SUPFAM" id="SSF53098">
    <property type="entry name" value="Ribonuclease H-like"/>
    <property type="match status" value="1"/>
</dbReference>
<evidence type="ECO:0000256" key="6">
    <source>
        <dbReference type="ARBA" id="ARBA00012180"/>
    </source>
</evidence>
<gene>
    <name evidence="14" type="primary">rnhB</name>
    <name evidence="17" type="ORF">B8A44_09845</name>
</gene>
<evidence type="ECO:0000256" key="8">
    <source>
        <dbReference type="ARBA" id="ARBA00022490"/>
    </source>
</evidence>
<dbReference type="GO" id="GO:0004523">
    <property type="term" value="F:RNA-DNA hybrid ribonuclease activity"/>
    <property type="evidence" value="ECO:0007669"/>
    <property type="project" value="UniProtKB-UniRule"/>
</dbReference>
<keyword evidence="12 14" id="KW-0378">Hydrolase</keyword>
<comment type="cofactor">
    <cofactor evidence="2">
        <name>Mg(2+)</name>
        <dbReference type="ChEBI" id="CHEBI:18420"/>
    </cofactor>
</comment>
<dbReference type="GO" id="GO:0006298">
    <property type="term" value="P:mismatch repair"/>
    <property type="evidence" value="ECO:0007669"/>
    <property type="project" value="TreeGrafter"/>
</dbReference>
<evidence type="ECO:0000256" key="3">
    <source>
        <dbReference type="ARBA" id="ARBA00004065"/>
    </source>
</evidence>
<comment type="cofactor">
    <cofactor evidence="14 15">
        <name>Mn(2+)</name>
        <dbReference type="ChEBI" id="CHEBI:29035"/>
    </cofactor>
    <cofactor evidence="14 15">
        <name>Mg(2+)</name>
        <dbReference type="ChEBI" id="CHEBI:18420"/>
    </cofactor>
    <text evidence="14 15">Manganese or magnesium. Binds 1 divalent metal ion per monomer in the absence of substrate. May bind a second metal ion after substrate binding.</text>
</comment>
<evidence type="ECO:0000256" key="1">
    <source>
        <dbReference type="ARBA" id="ARBA00000077"/>
    </source>
</evidence>
<dbReference type="Gene3D" id="3.30.420.10">
    <property type="entry name" value="Ribonuclease H-like superfamily/Ribonuclease H"/>
    <property type="match status" value="1"/>
</dbReference>
<dbReference type="PROSITE" id="PS51975">
    <property type="entry name" value="RNASE_H_2"/>
    <property type="match status" value="1"/>
</dbReference>
<dbReference type="GO" id="GO:0032299">
    <property type="term" value="C:ribonuclease H2 complex"/>
    <property type="evidence" value="ECO:0007669"/>
    <property type="project" value="TreeGrafter"/>
</dbReference>
<keyword evidence="13 14" id="KW-0464">Manganese</keyword>
<dbReference type="InterPro" id="IPR012337">
    <property type="entry name" value="RNaseH-like_sf"/>
</dbReference>
<evidence type="ECO:0000256" key="14">
    <source>
        <dbReference type="HAMAP-Rule" id="MF_00052"/>
    </source>
</evidence>
<comment type="subcellular location">
    <subcellularLocation>
        <location evidence="4 14">Cytoplasm</location>
    </subcellularLocation>
</comment>
<proteinExistence type="inferred from homology"/>
<evidence type="ECO:0000256" key="11">
    <source>
        <dbReference type="ARBA" id="ARBA00022759"/>
    </source>
</evidence>
<evidence type="ECO:0000256" key="13">
    <source>
        <dbReference type="ARBA" id="ARBA00023211"/>
    </source>
</evidence>
<dbReference type="FunFam" id="3.30.420.10:FF:000006">
    <property type="entry name" value="Ribonuclease HII"/>
    <property type="match status" value="1"/>
</dbReference>
<dbReference type="Proteomes" id="UP000249099">
    <property type="component" value="Unassembled WGS sequence"/>
</dbReference>
<evidence type="ECO:0000256" key="9">
    <source>
        <dbReference type="ARBA" id="ARBA00022722"/>
    </source>
</evidence>
<evidence type="ECO:0000256" key="7">
    <source>
        <dbReference type="ARBA" id="ARBA00019179"/>
    </source>
</evidence>
<dbReference type="GO" id="GO:0030145">
    <property type="term" value="F:manganese ion binding"/>
    <property type="evidence" value="ECO:0007669"/>
    <property type="project" value="UniProtKB-UniRule"/>
</dbReference>
<dbReference type="PANTHER" id="PTHR10954:SF18">
    <property type="entry name" value="RIBONUCLEASE HII"/>
    <property type="match status" value="1"/>
</dbReference>
<dbReference type="InterPro" id="IPR001352">
    <property type="entry name" value="RNase_HII/HIII"/>
</dbReference>
<evidence type="ECO:0000256" key="5">
    <source>
        <dbReference type="ARBA" id="ARBA00007383"/>
    </source>
</evidence>
<dbReference type="EMBL" id="NAQV01000071">
    <property type="protein sequence ID" value="RAN61354.1"/>
    <property type="molecule type" value="Genomic_DNA"/>
</dbReference>
<dbReference type="EC" id="3.1.26.4" evidence="6 14"/>
<dbReference type="AlphaFoldDB" id="A0A328KHQ0"/>
<evidence type="ECO:0000256" key="4">
    <source>
        <dbReference type="ARBA" id="ARBA00004496"/>
    </source>
</evidence>
<comment type="similarity">
    <text evidence="5 14 16">Belongs to the RNase HII family.</text>
</comment>
<evidence type="ECO:0000256" key="16">
    <source>
        <dbReference type="RuleBase" id="RU003515"/>
    </source>
</evidence>
<evidence type="ECO:0000256" key="2">
    <source>
        <dbReference type="ARBA" id="ARBA00001946"/>
    </source>
</evidence>
<organism evidence="17 18">
    <name type="scientific">Dolosigranulum pigrum</name>
    <dbReference type="NCBI Taxonomy" id="29394"/>
    <lineage>
        <taxon>Bacteria</taxon>
        <taxon>Bacillati</taxon>
        <taxon>Bacillota</taxon>
        <taxon>Bacilli</taxon>
        <taxon>Lactobacillales</taxon>
        <taxon>Carnobacteriaceae</taxon>
        <taxon>Dolosigranulum</taxon>
    </lineage>
</organism>
<protein>
    <recommendedName>
        <fullName evidence="7 14">Ribonuclease HII</fullName>
        <shortName evidence="14">RNase HII</shortName>
        <ecNumber evidence="6 14">3.1.26.4</ecNumber>
    </recommendedName>
</protein>
<dbReference type="InterPro" id="IPR022898">
    <property type="entry name" value="RNase_HII"/>
</dbReference>
<dbReference type="NCBIfam" id="NF000594">
    <property type="entry name" value="PRK00015.1-1"/>
    <property type="match status" value="1"/>
</dbReference>
<comment type="catalytic activity">
    <reaction evidence="1 14 15 16">
        <text>Endonucleolytic cleavage to 5'-phosphomonoester.</text>
        <dbReference type="EC" id="3.1.26.4"/>
    </reaction>
</comment>
<dbReference type="GO" id="GO:0005737">
    <property type="term" value="C:cytoplasm"/>
    <property type="evidence" value="ECO:0007669"/>
    <property type="project" value="UniProtKB-SubCell"/>
</dbReference>
<evidence type="ECO:0000256" key="15">
    <source>
        <dbReference type="PROSITE-ProRule" id="PRU01319"/>
    </source>
</evidence>
<dbReference type="PANTHER" id="PTHR10954">
    <property type="entry name" value="RIBONUCLEASE H2 SUBUNIT A"/>
    <property type="match status" value="1"/>
</dbReference>
<comment type="caution">
    <text evidence="17">The sequence shown here is derived from an EMBL/GenBank/DDBJ whole genome shotgun (WGS) entry which is preliminary data.</text>
</comment>
<dbReference type="CDD" id="cd07182">
    <property type="entry name" value="RNase_HII_bacteria_HII_like"/>
    <property type="match status" value="1"/>
</dbReference>
<name>A0A328KHQ0_9LACT</name>
<dbReference type="Pfam" id="PF01351">
    <property type="entry name" value="RNase_HII"/>
    <property type="match status" value="1"/>
</dbReference>
<keyword evidence="8 14" id="KW-0963">Cytoplasm</keyword>
<dbReference type="NCBIfam" id="NF000595">
    <property type="entry name" value="PRK00015.1-3"/>
    <property type="match status" value="1"/>
</dbReference>
<accession>A0A328KHQ0</accession>
<dbReference type="HAMAP" id="MF_00052_B">
    <property type="entry name" value="RNase_HII_B"/>
    <property type="match status" value="1"/>
</dbReference>
<feature type="binding site" evidence="14 15">
    <location>
        <position position="78"/>
    </location>
    <ligand>
        <name>a divalent metal cation</name>
        <dbReference type="ChEBI" id="CHEBI:60240"/>
    </ligand>
</feature>
<dbReference type="RefSeq" id="WP_112788106.1">
    <property type="nucleotide sequence ID" value="NZ_CP040938.1"/>
</dbReference>
<dbReference type="GO" id="GO:0003723">
    <property type="term" value="F:RNA binding"/>
    <property type="evidence" value="ECO:0007669"/>
    <property type="project" value="UniProtKB-UniRule"/>
</dbReference>
<keyword evidence="11 14" id="KW-0255">Endonuclease</keyword>
<dbReference type="GO" id="GO:0043137">
    <property type="term" value="P:DNA replication, removal of RNA primer"/>
    <property type="evidence" value="ECO:0007669"/>
    <property type="project" value="TreeGrafter"/>
</dbReference>
<keyword evidence="10 14" id="KW-0479">Metal-binding</keyword>
<sequence length="257" mass="28815">MAHQTIKEIEALLQTMEDANHPVIKELQNDQRKGVQQALKRWQKKQEKHAQLEVDFQIRNKYEQQLYDENITLIGGVDEVGRGPLAGPVVAACVILDPSQPILGLNDSKQLSAARRKQLVDTINERALAVTITQATPEEIDRLNIYQATKLAMERAVAELNHPVEHLLIDAMTIAVDIPQQSIIKGDTHSNSIAAASIIAKEYRDQLMTDFSQQYPAYDFDSNMGYGTSAHLAALRKVGICPIHRRSFEPIKSMVQQ</sequence>
<feature type="binding site" evidence="14 15">
    <location>
        <position position="170"/>
    </location>
    <ligand>
        <name>a divalent metal cation</name>
        <dbReference type="ChEBI" id="CHEBI:60240"/>
    </ligand>
</feature>
<evidence type="ECO:0000256" key="10">
    <source>
        <dbReference type="ARBA" id="ARBA00022723"/>
    </source>
</evidence>
<reference evidence="17 18" key="1">
    <citation type="submission" date="2017-03" db="EMBL/GenBank/DDBJ databases">
        <title>wgs assembly of Dolosigranulum pigrum KPL CDC strains.</title>
        <authorList>
            <person name="Brugger S.D."/>
            <person name="Pettigrew M."/>
            <person name="Kong Y."/>
            <person name="Lemon K.P."/>
        </authorList>
    </citation>
    <scope>NUCLEOTIDE SEQUENCE [LARGE SCALE GENOMIC DNA]</scope>
    <source>
        <strain evidence="17 18">KPL1931_CDC4294-98</strain>
    </source>
</reference>
<evidence type="ECO:0000256" key="12">
    <source>
        <dbReference type="ARBA" id="ARBA00022801"/>
    </source>
</evidence>
<dbReference type="InterPro" id="IPR024567">
    <property type="entry name" value="RNase_HII/HIII_dom"/>
</dbReference>
<evidence type="ECO:0000313" key="18">
    <source>
        <dbReference type="Proteomes" id="UP000249099"/>
    </source>
</evidence>